<dbReference type="EMBL" id="JBHTAX010000005">
    <property type="protein sequence ID" value="MFC7192560.1"/>
    <property type="molecule type" value="Genomic_DNA"/>
</dbReference>
<dbReference type="AlphaFoldDB" id="A0ABD5YT55"/>
<sequence>MTRRGGRRHRQFGRAYVYSIGFVVASAIVLVSLRWSPFLLIAVFSFHLAFSGNRVRSWKRDGQPTALDWAAASLTLVTGFAIAGLVLLGYLGWLVRSTLQPAFVPAILGVSVGYFPLMDL</sequence>
<dbReference type="GeneID" id="76202250"/>
<keyword evidence="1" id="KW-1133">Transmembrane helix</keyword>
<evidence type="ECO:0000313" key="2">
    <source>
        <dbReference type="EMBL" id="MFC7192560.1"/>
    </source>
</evidence>
<feature type="transmembrane region" description="Helical" evidence="1">
    <location>
        <begin position="99"/>
        <end position="117"/>
    </location>
</feature>
<dbReference type="RefSeq" id="WP_264822469.1">
    <property type="nucleotide sequence ID" value="NZ_CP110251.1"/>
</dbReference>
<name>A0ABD5YT55_9EURY</name>
<organism evidence="2 3">
    <name type="scientific">Halocatena marina</name>
    <dbReference type="NCBI Taxonomy" id="2934937"/>
    <lineage>
        <taxon>Archaea</taxon>
        <taxon>Methanobacteriati</taxon>
        <taxon>Methanobacteriota</taxon>
        <taxon>Stenosarchaea group</taxon>
        <taxon>Halobacteria</taxon>
        <taxon>Halobacteriales</taxon>
        <taxon>Natronomonadaceae</taxon>
        <taxon>Halocatena</taxon>
    </lineage>
</organism>
<keyword evidence="3" id="KW-1185">Reference proteome</keyword>
<proteinExistence type="predicted"/>
<feature type="transmembrane region" description="Helical" evidence="1">
    <location>
        <begin position="37"/>
        <end position="55"/>
    </location>
</feature>
<accession>A0ABD5YT55</accession>
<dbReference type="Proteomes" id="UP001596417">
    <property type="component" value="Unassembled WGS sequence"/>
</dbReference>
<evidence type="ECO:0000313" key="3">
    <source>
        <dbReference type="Proteomes" id="UP001596417"/>
    </source>
</evidence>
<feature type="transmembrane region" description="Helical" evidence="1">
    <location>
        <begin position="67"/>
        <end position="93"/>
    </location>
</feature>
<feature type="transmembrane region" description="Helical" evidence="1">
    <location>
        <begin position="12"/>
        <end position="31"/>
    </location>
</feature>
<evidence type="ECO:0008006" key="4">
    <source>
        <dbReference type="Google" id="ProtNLM"/>
    </source>
</evidence>
<gene>
    <name evidence="2" type="ORF">ACFQL7_23940</name>
</gene>
<evidence type="ECO:0000256" key="1">
    <source>
        <dbReference type="SAM" id="Phobius"/>
    </source>
</evidence>
<keyword evidence="1" id="KW-0812">Transmembrane</keyword>
<protein>
    <recommendedName>
        <fullName evidence="4">Phosphatidate cytidylyltransferase</fullName>
    </recommendedName>
</protein>
<reference evidence="2 3" key="1">
    <citation type="journal article" date="2019" name="Int. J. Syst. Evol. Microbiol.">
        <title>The Global Catalogue of Microorganisms (GCM) 10K type strain sequencing project: providing services to taxonomists for standard genome sequencing and annotation.</title>
        <authorList>
            <consortium name="The Broad Institute Genomics Platform"/>
            <consortium name="The Broad Institute Genome Sequencing Center for Infectious Disease"/>
            <person name="Wu L."/>
            <person name="Ma J."/>
        </authorList>
    </citation>
    <scope>NUCLEOTIDE SEQUENCE [LARGE SCALE GENOMIC DNA]</scope>
    <source>
        <strain evidence="2 3">RDMS1</strain>
    </source>
</reference>
<keyword evidence="1" id="KW-0472">Membrane</keyword>
<comment type="caution">
    <text evidence="2">The sequence shown here is derived from an EMBL/GenBank/DDBJ whole genome shotgun (WGS) entry which is preliminary data.</text>
</comment>